<dbReference type="OrthoDB" id="177006at2157"/>
<evidence type="ECO:0000313" key="2">
    <source>
        <dbReference type="EMBL" id="MXV60725.1"/>
    </source>
</evidence>
<dbReference type="PANTHER" id="PTHR35283:SF3">
    <property type="entry name" value="T12C22.21 PROTEIN"/>
    <property type="match status" value="1"/>
</dbReference>
<dbReference type="PANTHER" id="PTHR35283">
    <property type="entry name" value="T12C22.21 PROTEIN"/>
    <property type="match status" value="1"/>
</dbReference>
<feature type="transmembrane region" description="Helical" evidence="1">
    <location>
        <begin position="19"/>
        <end position="38"/>
    </location>
</feature>
<dbReference type="RefSeq" id="WP_160061970.1">
    <property type="nucleotide sequence ID" value="NZ_WUYX01000004.1"/>
</dbReference>
<name>A0A6B0VI42_9EURY</name>
<gene>
    <name evidence="2" type="ORF">GS429_01290</name>
</gene>
<dbReference type="Proteomes" id="UP000434101">
    <property type="component" value="Unassembled WGS sequence"/>
</dbReference>
<organism evidence="2 3">
    <name type="scientific">Natronorubrum halalkaliphilum</name>
    <dbReference type="NCBI Taxonomy" id="2691917"/>
    <lineage>
        <taxon>Archaea</taxon>
        <taxon>Methanobacteriati</taxon>
        <taxon>Methanobacteriota</taxon>
        <taxon>Stenosarchaea group</taxon>
        <taxon>Halobacteria</taxon>
        <taxon>Halobacteriales</taxon>
        <taxon>Natrialbaceae</taxon>
        <taxon>Natronorubrum</taxon>
    </lineage>
</organism>
<keyword evidence="3" id="KW-1185">Reference proteome</keyword>
<feature type="transmembrane region" description="Helical" evidence="1">
    <location>
        <begin position="89"/>
        <end position="107"/>
    </location>
</feature>
<reference evidence="2 3" key="1">
    <citation type="submission" date="2020-01" db="EMBL/GenBank/DDBJ databases">
        <title>Natronorubrum sp. JWXQ-INN 674 isolated from Inner Mongolia Autonomous Region of China.</title>
        <authorList>
            <person name="Xue Q."/>
        </authorList>
    </citation>
    <scope>NUCLEOTIDE SEQUENCE [LARGE SCALE GENOMIC DNA]</scope>
    <source>
        <strain evidence="2 3">JWXQ-INN-674</strain>
    </source>
</reference>
<comment type="caution">
    <text evidence="2">The sequence shown here is derived from an EMBL/GenBank/DDBJ whole genome shotgun (WGS) entry which is preliminary data.</text>
</comment>
<evidence type="ECO:0000256" key="1">
    <source>
        <dbReference type="SAM" id="Phobius"/>
    </source>
</evidence>
<keyword evidence="1" id="KW-0812">Transmembrane</keyword>
<feature type="transmembrane region" description="Helical" evidence="1">
    <location>
        <begin position="58"/>
        <end position="77"/>
    </location>
</feature>
<protein>
    <submittedName>
        <fullName evidence="2">DUF3054 family protein</fullName>
    </submittedName>
</protein>
<dbReference type="Pfam" id="PF11255">
    <property type="entry name" value="DUF3054"/>
    <property type="match status" value="1"/>
</dbReference>
<keyword evidence="1" id="KW-1133">Transmembrane helix</keyword>
<dbReference type="AlphaFoldDB" id="A0A6B0VI42"/>
<sequence length="141" mass="14726">MDSAVQTGGRSQAVDRETLALGVGDVVLLAGLILVGQLSHNVNPIEQPLASLETVAPFVIGWLVIAAIAGTYTRDVASSVTRAARQITVTWIAAANVGLILRTALFGETAAPPFPLVITGFGLLLLVGWRVGYAAYASRTR</sequence>
<accession>A0A6B0VI42</accession>
<dbReference type="InterPro" id="IPR021414">
    <property type="entry name" value="DUF3054"/>
</dbReference>
<keyword evidence="1" id="KW-0472">Membrane</keyword>
<proteinExistence type="predicted"/>
<feature type="transmembrane region" description="Helical" evidence="1">
    <location>
        <begin position="113"/>
        <end position="136"/>
    </location>
</feature>
<evidence type="ECO:0000313" key="3">
    <source>
        <dbReference type="Proteomes" id="UP000434101"/>
    </source>
</evidence>
<dbReference type="EMBL" id="WUYX01000004">
    <property type="protein sequence ID" value="MXV60725.1"/>
    <property type="molecule type" value="Genomic_DNA"/>
</dbReference>